<evidence type="ECO:0000313" key="1">
    <source>
        <dbReference type="EMBL" id="KAJ8628829.1"/>
    </source>
</evidence>
<keyword evidence="2" id="KW-1185">Reference proteome</keyword>
<dbReference type="Proteomes" id="UP001234297">
    <property type="component" value="Chromosome 7"/>
</dbReference>
<accession>A0ACC2L707</accession>
<organism evidence="1 2">
    <name type="scientific">Persea americana</name>
    <name type="common">Avocado</name>
    <dbReference type="NCBI Taxonomy" id="3435"/>
    <lineage>
        <taxon>Eukaryota</taxon>
        <taxon>Viridiplantae</taxon>
        <taxon>Streptophyta</taxon>
        <taxon>Embryophyta</taxon>
        <taxon>Tracheophyta</taxon>
        <taxon>Spermatophyta</taxon>
        <taxon>Magnoliopsida</taxon>
        <taxon>Magnoliidae</taxon>
        <taxon>Laurales</taxon>
        <taxon>Lauraceae</taxon>
        <taxon>Persea</taxon>
    </lineage>
</organism>
<sequence length="830" mass="90475">MKSYSQTHLRGKGSGRVNPQQLIFELKHRVVVALNKLADRDTYQIGADELERIAETLTPEGLVPFLSCIIETDSEQKSAVRKECVRIMGTLARNHGALLVPHLGKIVGSIIKRLKDPDSVVRDACVETVVALSLKLSSCGDESSGPFVVLVKPLFEALGDQNRQVQSGSALCLAGVIDNANNPPVALLTRMLTRVIKLLKNQNFMAKPALIDLVRSIVQAGGASTEQALCAAVTSIQEALKSSEWATRKAASVALRGIAASGGPSLSSFKSSCILSLESCRFDKVKPVRDSVMQAIQCWKGLSGSDYPEPSEAGSSTKENFCGDYNDHLMSLGEGGWKGNPPGKVAASSAVSGISTNSTKRNPSGIREACLNYVQSPCHPKANDWNIEIALPKTYTVTSADTHDEESEGSCVTGTFERNASAIKVQGFKYDYVPMNDKAESYSVSDFVSSSVNTKQERIVNSCLQESDSVKVIGMDHRSPAGETDSEEHMSSLAVHKHKNLDSMVAELNSQSLRGCCLHTANELAFIREKLLEIETKQSSLLDLVQVFIGDSMENMSLLHTKVLGLEHAVDKMARNFTYCESYSKMAISKGLKNNESVSSSPRFSTCTPRPSMDTTYRQPLVPTKNRDLCGETALSRSRSSTSIRQGVEMWSDSTLNIIKNPIADRVGKNVGCKFQSRKGAELLSISARASKTEQNRIKDFLCMGDLNTAFLEALCSGNDLILIELMDRTGPVLEMLSHDTVSDIVSAISAHLLNQRFLDSIIPWLHQVVELSVTHEPTRLGLSLKERKELLSAIKEAAGMDFCDPVGRRSIKELALKLHQVWGDRGNCS</sequence>
<reference evidence="1 2" key="1">
    <citation type="journal article" date="2022" name="Hortic Res">
        <title>A haplotype resolved chromosomal level avocado genome allows analysis of novel avocado genes.</title>
        <authorList>
            <person name="Nath O."/>
            <person name="Fletcher S.J."/>
            <person name="Hayward A."/>
            <person name="Shaw L.M."/>
            <person name="Masouleh A.K."/>
            <person name="Furtado A."/>
            <person name="Henry R.J."/>
            <person name="Mitter N."/>
        </authorList>
    </citation>
    <scope>NUCLEOTIDE SEQUENCE [LARGE SCALE GENOMIC DNA]</scope>
    <source>
        <strain evidence="2">cv. Hass</strain>
    </source>
</reference>
<dbReference type="EMBL" id="CM056815">
    <property type="protein sequence ID" value="KAJ8628829.1"/>
    <property type="molecule type" value="Genomic_DNA"/>
</dbReference>
<name>A0ACC2L707_PERAE</name>
<evidence type="ECO:0000313" key="2">
    <source>
        <dbReference type="Proteomes" id="UP001234297"/>
    </source>
</evidence>
<protein>
    <submittedName>
        <fullName evidence="1">Uncharacterized protein</fullName>
    </submittedName>
</protein>
<gene>
    <name evidence="1" type="ORF">MRB53_022152</name>
</gene>
<comment type="caution">
    <text evidence="1">The sequence shown here is derived from an EMBL/GenBank/DDBJ whole genome shotgun (WGS) entry which is preliminary data.</text>
</comment>
<proteinExistence type="predicted"/>